<organism evidence="1 2">
    <name type="scientific">Priestia megaterium (strain ATCC 12872 / QMB1551)</name>
    <name type="common">Bacillus megaterium</name>
    <dbReference type="NCBI Taxonomy" id="545693"/>
    <lineage>
        <taxon>Bacteria</taxon>
        <taxon>Bacillati</taxon>
        <taxon>Bacillota</taxon>
        <taxon>Bacilli</taxon>
        <taxon>Bacillales</taxon>
        <taxon>Bacillaceae</taxon>
        <taxon>Priestia</taxon>
    </lineage>
</organism>
<protein>
    <submittedName>
        <fullName evidence="1">Uncharacterized protein</fullName>
    </submittedName>
</protein>
<dbReference type="AlphaFoldDB" id="D5DRR6"/>
<name>D5DRR6_PRIM1</name>
<dbReference type="KEGG" id="bmq:BMQ_2254"/>
<evidence type="ECO:0000313" key="2">
    <source>
        <dbReference type="Proteomes" id="UP000000935"/>
    </source>
</evidence>
<accession>D5DRR6</accession>
<dbReference type="HOGENOM" id="CLU_3022413_0_0_9"/>
<reference evidence="1 2" key="1">
    <citation type="journal article" date="2011" name="J. Bacteriol.">
        <title>Genome sequences of the biotechnologically important Bacillus megaterium strains QM B1551 and DSM319.</title>
        <authorList>
            <person name="Eppinger M."/>
            <person name="Bunk B."/>
            <person name="Johns M.A."/>
            <person name="Edirisinghe J.N."/>
            <person name="Kutumbaka K.K."/>
            <person name="Koenig S.S."/>
            <person name="Huot Creasy H."/>
            <person name="Rosovitz M.J."/>
            <person name="Riley D.R."/>
            <person name="Daugherty S."/>
            <person name="Martin M."/>
            <person name="Elbourne L.D."/>
            <person name="Paulsen I."/>
            <person name="Biedendieck R."/>
            <person name="Braun C."/>
            <person name="Grayburn S."/>
            <person name="Dhingra S."/>
            <person name="Lukyanchuk V."/>
            <person name="Ball B."/>
            <person name="Ul-Qamar R."/>
            <person name="Seibel J."/>
            <person name="Bremer E."/>
            <person name="Jahn D."/>
            <person name="Ravel J."/>
            <person name="Vary P.S."/>
        </authorList>
    </citation>
    <scope>NUCLEOTIDE SEQUENCE [LARGE SCALE GENOMIC DNA]</scope>
    <source>
        <strain evidence="2">ATCC 12872 / QMB1551</strain>
    </source>
</reference>
<proteinExistence type="predicted"/>
<dbReference type="Proteomes" id="UP000000935">
    <property type="component" value="Chromosome"/>
</dbReference>
<gene>
    <name evidence="1" type="ordered locus">BMQ_2254</name>
</gene>
<dbReference type="STRING" id="545693.BMQ_2254"/>
<dbReference type="EMBL" id="CP001983">
    <property type="protein sequence ID" value="ADE69279.1"/>
    <property type="molecule type" value="Genomic_DNA"/>
</dbReference>
<sequence length="55" mass="5757">MTILEATFTDIKLAISESVAFAPNGMLLGSDLGLVAGISGSRIPSLTINFFRVSI</sequence>
<keyword evidence="2" id="KW-1185">Reference proteome</keyword>
<evidence type="ECO:0000313" key="1">
    <source>
        <dbReference type="EMBL" id="ADE69279.1"/>
    </source>
</evidence>